<keyword evidence="7" id="KW-1185">Reference proteome</keyword>
<feature type="compositionally biased region" description="Basic and acidic residues" evidence="3">
    <location>
        <begin position="256"/>
        <end position="265"/>
    </location>
</feature>
<evidence type="ECO:0000259" key="5">
    <source>
        <dbReference type="Pfam" id="PF10312"/>
    </source>
</evidence>
<evidence type="ECO:0000256" key="2">
    <source>
        <dbReference type="ARBA" id="ARBA00034534"/>
    </source>
</evidence>
<dbReference type="PANTHER" id="PTHR21737">
    <property type="entry name" value="POLYGLUTAMINE BINDING PROTEIN 1/MARVEL MEMBRANE-ASSOCIATING DOMAIN CONTAINING 3"/>
    <property type="match status" value="1"/>
</dbReference>
<dbReference type="GO" id="GO:0005681">
    <property type="term" value="C:spliceosomal complex"/>
    <property type="evidence" value="ECO:0007669"/>
    <property type="project" value="TreeGrafter"/>
</dbReference>
<dbReference type="InterPro" id="IPR019134">
    <property type="entry name" value="Cactin_C"/>
</dbReference>
<dbReference type="PANTHER" id="PTHR21737:SF4">
    <property type="entry name" value="SPLICING FACTOR CACTIN"/>
    <property type="match status" value="1"/>
</dbReference>
<comment type="similarity">
    <text evidence="1">Belongs to the CACTIN family.</text>
</comment>
<gene>
    <name evidence="6" type="ORF">OHC33_006601</name>
</gene>
<dbReference type="Pfam" id="PF09732">
    <property type="entry name" value="CactinC_cactus"/>
    <property type="match status" value="1"/>
</dbReference>
<feature type="compositionally biased region" description="Polar residues" evidence="3">
    <location>
        <begin position="39"/>
        <end position="49"/>
    </location>
</feature>
<accession>A0AAN8EEX9</accession>
<organism evidence="6 7">
    <name type="scientific">Knufia fluminis</name>
    <dbReference type="NCBI Taxonomy" id="191047"/>
    <lineage>
        <taxon>Eukaryota</taxon>
        <taxon>Fungi</taxon>
        <taxon>Dikarya</taxon>
        <taxon>Ascomycota</taxon>
        <taxon>Pezizomycotina</taxon>
        <taxon>Eurotiomycetes</taxon>
        <taxon>Chaetothyriomycetidae</taxon>
        <taxon>Chaetothyriales</taxon>
        <taxon>Trichomeriaceae</taxon>
        <taxon>Knufia</taxon>
    </lineage>
</organism>
<sequence>MEHTRGEKRKRDARESSPSRSRSERPQHDASHRGGRPNGTKSWAHSDQARINQIQEAERHREFLAQEGQFVLRQKRKAAGIRVKEGRARPIDLLTVNLRLIDPIEDLINDDGQEEELEYIDPGNVIEGLLPSQLTELRKGIDDFLDLERKAATRDYWATMCIICKDRQKGVHDRAVRSVSADIDNLLRPKSYEELEKLEKQVNRKIDSDEPIDTDYWQQLLASLLVYKAKAKLKKLYAGVLDSKLAKLRKDNAEAADQAQRDLSKEPAPSTGYSKTIDPDALLNLDAKDKSLVITDEHKFLQDIAHERRKVVKPGYIHTFTKTSTAQAGVALSLGRSADGDKTASSMFDREAAKGVEEDEEVFAGEEHVETKSADLWKGKYRPRKPRYFNRVQMGYEWNKYNQTHYDHDNPPPKVVQGYKFHIFYPDLIDPTRAPTYKITREGGRKKGETVAPAGEEDTCIIRFISGPPYEDIAFRIVDRDWDYSAKHDRGFKSTFEKGILTLHFSFKKVYYRK</sequence>
<feature type="region of interest" description="Disordered" evidence="3">
    <location>
        <begin position="1"/>
        <end position="49"/>
    </location>
</feature>
<dbReference type="SMART" id="SM01050">
    <property type="entry name" value="CactinC_cactus"/>
    <property type="match status" value="1"/>
</dbReference>
<feature type="domain" description="Splicing factor cactin central" evidence="5">
    <location>
        <begin position="55"/>
        <end position="236"/>
    </location>
</feature>
<feature type="domain" description="Splicing factor Cactin C-terminal" evidence="4">
    <location>
        <begin position="377"/>
        <end position="514"/>
    </location>
</feature>
<feature type="compositionally biased region" description="Basic and acidic residues" evidence="3">
    <location>
        <begin position="1"/>
        <end position="32"/>
    </location>
</feature>
<dbReference type="EMBL" id="JAKLMC020000015">
    <property type="protein sequence ID" value="KAK5952555.1"/>
    <property type="molecule type" value="Genomic_DNA"/>
</dbReference>
<dbReference type="GO" id="GO:0045292">
    <property type="term" value="P:mRNA cis splicing, via spliceosome"/>
    <property type="evidence" value="ECO:0007669"/>
    <property type="project" value="TreeGrafter"/>
</dbReference>
<dbReference type="AlphaFoldDB" id="A0AAN8EEX9"/>
<reference evidence="6 7" key="1">
    <citation type="submission" date="2022-12" db="EMBL/GenBank/DDBJ databases">
        <title>Genomic features and morphological characterization of a novel Knufia sp. strain isolated from spacecraft assembly facility.</title>
        <authorList>
            <person name="Teixeira M."/>
            <person name="Chander A.M."/>
            <person name="Stajich J.E."/>
            <person name="Venkateswaran K."/>
        </authorList>
    </citation>
    <scope>NUCLEOTIDE SEQUENCE [LARGE SCALE GENOMIC DNA]</scope>
    <source>
        <strain evidence="6 7">FJI-L2-BK-P2</strain>
    </source>
</reference>
<dbReference type="Proteomes" id="UP001316803">
    <property type="component" value="Unassembled WGS sequence"/>
</dbReference>
<evidence type="ECO:0000259" key="4">
    <source>
        <dbReference type="Pfam" id="PF09732"/>
    </source>
</evidence>
<protein>
    <recommendedName>
        <fullName evidence="2">Splicing factor Cactin</fullName>
    </recommendedName>
</protein>
<proteinExistence type="inferred from homology"/>
<evidence type="ECO:0000313" key="6">
    <source>
        <dbReference type="EMBL" id="KAK5952555.1"/>
    </source>
</evidence>
<evidence type="ECO:0000256" key="3">
    <source>
        <dbReference type="SAM" id="MobiDB-lite"/>
    </source>
</evidence>
<evidence type="ECO:0000313" key="7">
    <source>
        <dbReference type="Proteomes" id="UP001316803"/>
    </source>
</evidence>
<comment type="caution">
    <text evidence="6">The sequence shown here is derived from an EMBL/GenBank/DDBJ whole genome shotgun (WGS) entry which is preliminary data.</text>
</comment>
<dbReference type="Pfam" id="PF10312">
    <property type="entry name" value="Cactin_mid"/>
    <property type="match status" value="1"/>
</dbReference>
<evidence type="ECO:0000256" key="1">
    <source>
        <dbReference type="ARBA" id="ARBA00006895"/>
    </source>
</evidence>
<dbReference type="GO" id="GO:0005737">
    <property type="term" value="C:cytoplasm"/>
    <property type="evidence" value="ECO:0007669"/>
    <property type="project" value="TreeGrafter"/>
</dbReference>
<dbReference type="InterPro" id="IPR018816">
    <property type="entry name" value="Cactin_central"/>
</dbReference>
<name>A0AAN8EEX9_9EURO</name>
<feature type="region of interest" description="Disordered" evidence="3">
    <location>
        <begin position="256"/>
        <end position="277"/>
    </location>
</feature>